<dbReference type="GO" id="GO:0046872">
    <property type="term" value="F:metal ion binding"/>
    <property type="evidence" value="ECO:0007669"/>
    <property type="project" value="UniProtKB-KW"/>
</dbReference>
<reference evidence="4" key="1">
    <citation type="journal article" date="2014" name="Int. J. Syst. Evol. Microbiol.">
        <title>Complete genome sequence of Corynebacterium casei LMG S-19264T (=DSM 44701T), isolated from a smear-ripened cheese.</title>
        <authorList>
            <consortium name="US DOE Joint Genome Institute (JGI-PGF)"/>
            <person name="Walter F."/>
            <person name="Albersmeier A."/>
            <person name="Kalinowski J."/>
            <person name="Ruckert C."/>
        </authorList>
    </citation>
    <scope>NUCLEOTIDE SEQUENCE</scope>
    <source>
        <strain evidence="4">JCM 4714</strain>
    </source>
</reference>
<keyword evidence="5" id="KW-1185">Reference proteome</keyword>
<protein>
    <recommendedName>
        <fullName evidence="3">Enolase C-terminal domain-containing protein</fullName>
    </recommendedName>
</protein>
<evidence type="ECO:0000313" key="4">
    <source>
        <dbReference type="EMBL" id="GHE13833.1"/>
    </source>
</evidence>
<accession>A0A918YSG3</accession>
<reference evidence="4" key="2">
    <citation type="submission" date="2020-09" db="EMBL/GenBank/DDBJ databases">
        <authorList>
            <person name="Sun Q."/>
            <person name="Ohkuma M."/>
        </authorList>
    </citation>
    <scope>NUCLEOTIDE SEQUENCE</scope>
    <source>
        <strain evidence="4">JCM 4714</strain>
    </source>
</reference>
<evidence type="ECO:0000256" key="1">
    <source>
        <dbReference type="ARBA" id="ARBA00008031"/>
    </source>
</evidence>
<keyword evidence="2" id="KW-0479">Metal-binding</keyword>
<organism evidence="4 5">
    <name type="scientific">Streptomyces alanosinicus</name>
    <dbReference type="NCBI Taxonomy" id="68171"/>
    <lineage>
        <taxon>Bacteria</taxon>
        <taxon>Bacillati</taxon>
        <taxon>Actinomycetota</taxon>
        <taxon>Actinomycetes</taxon>
        <taxon>Kitasatosporales</taxon>
        <taxon>Streptomycetaceae</taxon>
        <taxon>Streptomyces</taxon>
    </lineage>
</organism>
<dbReference type="AlphaFoldDB" id="A0A918YSG3"/>
<dbReference type="RefSeq" id="WP_229882344.1">
    <property type="nucleotide sequence ID" value="NZ_BMVG01000044.1"/>
</dbReference>
<dbReference type="SUPFAM" id="SSF51604">
    <property type="entry name" value="Enolase C-terminal domain-like"/>
    <property type="match status" value="1"/>
</dbReference>
<feature type="domain" description="Enolase C-terminal" evidence="3">
    <location>
        <begin position="10"/>
        <end position="104"/>
    </location>
</feature>
<comment type="caution">
    <text evidence="4">The sequence shown here is derived from an EMBL/GenBank/DDBJ whole genome shotgun (WGS) entry which is preliminary data.</text>
</comment>
<dbReference type="PANTHER" id="PTHR48080">
    <property type="entry name" value="D-GALACTONATE DEHYDRATASE-RELATED"/>
    <property type="match status" value="1"/>
</dbReference>
<evidence type="ECO:0000256" key="2">
    <source>
        <dbReference type="ARBA" id="ARBA00022723"/>
    </source>
</evidence>
<proteinExistence type="inferred from homology"/>
<evidence type="ECO:0000313" key="5">
    <source>
        <dbReference type="Proteomes" id="UP000655443"/>
    </source>
</evidence>
<sequence>MLPEDVLPLRGRVSAVNIKLTKCGGLRAALDMITVARRAGLGVMLGCKTESSLGVTAMAQLAPLADWLDLDGHLDLEGDPFTGAMIDRGRIVLPGDPGLGARPCTDSQHIWEK</sequence>
<comment type="similarity">
    <text evidence="1">Belongs to the mandelate racemase/muconate lactonizing enzyme family.</text>
</comment>
<dbReference type="Proteomes" id="UP000655443">
    <property type="component" value="Unassembled WGS sequence"/>
</dbReference>
<evidence type="ECO:0000259" key="3">
    <source>
        <dbReference type="Pfam" id="PF13378"/>
    </source>
</evidence>
<name>A0A918YSG3_9ACTN</name>
<dbReference type="InterPro" id="IPR036849">
    <property type="entry name" value="Enolase-like_C_sf"/>
</dbReference>
<dbReference type="InterPro" id="IPR034593">
    <property type="entry name" value="DgoD-like"/>
</dbReference>
<dbReference type="PANTHER" id="PTHR48080:SF3">
    <property type="entry name" value="ENOLASE SUPERFAMILY MEMBER DDB_G0284701"/>
    <property type="match status" value="1"/>
</dbReference>
<dbReference type="InterPro" id="IPR029065">
    <property type="entry name" value="Enolase_C-like"/>
</dbReference>
<dbReference type="EMBL" id="BMVG01000044">
    <property type="protein sequence ID" value="GHE13833.1"/>
    <property type="molecule type" value="Genomic_DNA"/>
</dbReference>
<dbReference type="Pfam" id="PF13378">
    <property type="entry name" value="MR_MLE_C"/>
    <property type="match status" value="1"/>
</dbReference>
<dbReference type="Gene3D" id="3.20.20.120">
    <property type="entry name" value="Enolase-like C-terminal domain"/>
    <property type="match status" value="1"/>
</dbReference>
<gene>
    <name evidence="4" type="ORF">GCM10010339_82360</name>
</gene>